<protein>
    <submittedName>
        <fullName evidence="1">Uncharacterized protein</fullName>
    </submittedName>
</protein>
<evidence type="ECO:0000313" key="1">
    <source>
        <dbReference type="EMBL" id="OAD22285.1"/>
    </source>
</evidence>
<dbReference type="EMBL" id="LUTY01001049">
    <property type="protein sequence ID" value="OAD22285.1"/>
    <property type="molecule type" value="Genomic_DNA"/>
</dbReference>
<accession>A0A176S2P7</accession>
<keyword evidence="2" id="KW-1185">Reference proteome</keyword>
<dbReference type="Proteomes" id="UP000076962">
    <property type="component" value="Unassembled WGS sequence"/>
</dbReference>
<reference evidence="1 2" key="1">
    <citation type="submission" date="2016-05" db="EMBL/GenBank/DDBJ databases">
        <title>Single-cell genome of chain-forming Candidatus Thiomargarita nelsonii and comparison to other large sulfur-oxidizing bacteria.</title>
        <authorList>
            <person name="Winkel M."/>
            <person name="Salman V."/>
            <person name="Woyke T."/>
            <person name="Schulz-Vogt H."/>
            <person name="Richter M."/>
            <person name="Flood B."/>
            <person name="Bailey J."/>
            <person name="Amann R."/>
            <person name="Mussmann M."/>
        </authorList>
    </citation>
    <scope>NUCLEOTIDE SEQUENCE [LARGE SCALE GENOMIC DNA]</scope>
    <source>
        <strain evidence="1 2">THI036</strain>
    </source>
</reference>
<organism evidence="1 2">
    <name type="scientific">Candidatus Thiomargarita nelsonii</name>
    <dbReference type="NCBI Taxonomy" id="1003181"/>
    <lineage>
        <taxon>Bacteria</taxon>
        <taxon>Pseudomonadati</taxon>
        <taxon>Pseudomonadota</taxon>
        <taxon>Gammaproteobacteria</taxon>
        <taxon>Thiotrichales</taxon>
        <taxon>Thiotrichaceae</taxon>
        <taxon>Thiomargarita</taxon>
    </lineage>
</organism>
<feature type="non-terminal residue" evidence="1">
    <location>
        <position position="201"/>
    </location>
</feature>
<proteinExistence type="predicted"/>
<evidence type="ECO:0000313" key="2">
    <source>
        <dbReference type="Proteomes" id="UP000076962"/>
    </source>
</evidence>
<sequence>MLIEPIQTNDSLSSCAAKNLTAEQRQKISLQALARTEPISQLAKRHKVSRPFVYRQMAFGSEALEQAFNSKESEPEVLFWIPVTKSWLRQIVLVLVLHCHSSFRGVIAFFREILDESISLGTIHNLLNETREKACIINAAQELSQVKEGANDELFQSGKPVLVGVDQHSLYCYLLALEQHRDAETWAIHLWDLEQQGLHPD</sequence>
<comment type="caution">
    <text evidence="1">The sequence shown here is derived from an EMBL/GenBank/DDBJ whole genome shotgun (WGS) entry which is preliminary data.</text>
</comment>
<name>A0A176S2P7_9GAMM</name>
<dbReference type="AlphaFoldDB" id="A0A176S2P7"/>
<gene>
    <name evidence="1" type="ORF">THIOM_001918</name>
</gene>